<dbReference type="CDD" id="cd09601">
    <property type="entry name" value="M1_APN-Q_like"/>
    <property type="match status" value="1"/>
</dbReference>
<feature type="binding site" evidence="11">
    <location>
        <position position="365"/>
    </location>
    <ligand>
        <name>Zn(2+)</name>
        <dbReference type="ChEBI" id="CHEBI:29105"/>
        <note>catalytic</note>
    </ligand>
</feature>
<feature type="binding site" evidence="11">
    <location>
        <position position="361"/>
    </location>
    <ligand>
        <name>Zn(2+)</name>
        <dbReference type="ChEBI" id="CHEBI:29105"/>
        <note>catalytic</note>
    </ligand>
</feature>
<feature type="domain" description="Aminopeptidase N-like N-terminal" evidence="16">
    <location>
        <begin position="66"/>
        <end position="254"/>
    </location>
</feature>
<dbReference type="GeneID" id="107222615"/>
<feature type="site" description="Transition state stabilizer" evidence="12">
    <location>
        <position position="448"/>
    </location>
</feature>
<dbReference type="GO" id="GO:0005737">
    <property type="term" value="C:cytoplasm"/>
    <property type="evidence" value="ECO:0007669"/>
    <property type="project" value="TreeGrafter"/>
</dbReference>
<dbReference type="RefSeq" id="XP_015517533.2">
    <property type="nucleotide sequence ID" value="XM_015662047.2"/>
</dbReference>
<comment type="cofactor">
    <cofactor evidence="11 13">
        <name>Zn(2+)</name>
        <dbReference type="ChEBI" id="CHEBI:29105"/>
    </cofactor>
    <text evidence="11 13">Binds 1 zinc ion per subunit.</text>
</comment>
<keyword evidence="9" id="KW-0449">Lipoprotein</keyword>
<evidence type="ECO:0000256" key="5">
    <source>
        <dbReference type="ARBA" id="ARBA00022723"/>
    </source>
</evidence>
<dbReference type="GO" id="GO:0008270">
    <property type="term" value="F:zinc ion binding"/>
    <property type="evidence" value="ECO:0007669"/>
    <property type="project" value="UniProtKB-UniRule"/>
</dbReference>
<dbReference type="Gene3D" id="1.10.390.10">
    <property type="entry name" value="Neutral Protease Domain 2"/>
    <property type="match status" value="1"/>
</dbReference>
<keyword evidence="8 13" id="KW-0482">Metalloprotease</keyword>
<organism evidence="18">
    <name type="scientific">Neodiprion lecontei</name>
    <name type="common">Redheaded pine sawfly</name>
    <dbReference type="NCBI Taxonomy" id="441921"/>
    <lineage>
        <taxon>Eukaryota</taxon>
        <taxon>Metazoa</taxon>
        <taxon>Ecdysozoa</taxon>
        <taxon>Arthropoda</taxon>
        <taxon>Hexapoda</taxon>
        <taxon>Insecta</taxon>
        <taxon>Pterygota</taxon>
        <taxon>Neoptera</taxon>
        <taxon>Endopterygota</taxon>
        <taxon>Hymenoptera</taxon>
        <taxon>Tenthredinoidea</taxon>
        <taxon>Diprionidae</taxon>
        <taxon>Diprioninae</taxon>
        <taxon>Neodiprion</taxon>
    </lineage>
</organism>
<comment type="similarity">
    <text evidence="2 13">Belongs to the peptidase M1 family.</text>
</comment>
<dbReference type="InterPro" id="IPR050344">
    <property type="entry name" value="Peptidase_M1_aminopeptidases"/>
</dbReference>
<dbReference type="GO" id="GO:0005615">
    <property type="term" value="C:extracellular space"/>
    <property type="evidence" value="ECO:0007669"/>
    <property type="project" value="TreeGrafter"/>
</dbReference>
<dbReference type="Proteomes" id="UP000829291">
    <property type="component" value="Chromosome 2"/>
</dbReference>
<keyword evidence="3" id="KW-0336">GPI-anchor</keyword>
<gene>
    <name evidence="18" type="primary">LOC107222615</name>
</gene>
<dbReference type="Pfam" id="PF11838">
    <property type="entry name" value="ERAP1_C"/>
    <property type="match status" value="1"/>
</dbReference>
<keyword evidence="4 13" id="KW-0645">Protease</keyword>
<comment type="subcellular location">
    <subcellularLocation>
        <location evidence="1">Cell membrane</location>
        <topology evidence="1">Lipid-anchor</topology>
        <topology evidence="1">GPI-anchor</topology>
    </subcellularLocation>
</comment>
<protein>
    <recommendedName>
        <fullName evidence="13">Aminopeptidase</fullName>
        <ecNumber evidence="13">3.4.11.-</ecNumber>
    </recommendedName>
</protein>
<evidence type="ECO:0000259" key="15">
    <source>
        <dbReference type="Pfam" id="PF11838"/>
    </source>
</evidence>
<evidence type="ECO:0000313" key="17">
    <source>
        <dbReference type="Proteomes" id="UP000829291"/>
    </source>
</evidence>
<dbReference type="InterPro" id="IPR042097">
    <property type="entry name" value="Aminopeptidase_N-like_N_sf"/>
</dbReference>
<keyword evidence="3" id="KW-0472">Membrane</keyword>
<dbReference type="GO" id="GO:0005886">
    <property type="term" value="C:plasma membrane"/>
    <property type="evidence" value="ECO:0007669"/>
    <property type="project" value="UniProtKB-SubCell"/>
</dbReference>
<proteinExistence type="inferred from homology"/>
<evidence type="ECO:0000256" key="1">
    <source>
        <dbReference type="ARBA" id="ARBA00004609"/>
    </source>
</evidence>
<dbReference type="PRINTS" id="PR00756">
    <property type="entry name" value="ALADIPTASE"/>
</dbReference>
<keyword evidence="17" id="KW-1185">Reference proteome</keyword>
<dbReference type="GO" id="GO:0098552">
    <property type="term" value="C:side of membrane"/>
    <property type="evidence" value="ECO:0007669"/>
    <property type="project" value="UniProtKB-KW"/>
</dbReference>
<dbReference type="PANTHER" id="PTHR11533:SF290">
    <property type="entry name" value="AMINOPEPTIDASE"/>
    <property type="match status" value="1"/>
</dbReference>
<dbReference type="InterPro" id="IPR034016">
    <property type="entry name" value="M1_APN-typ"/>
</dbReference>
<dbReference type="InParanoid" id="A0A6J0BU49"/>
<feature type="domain" description="ERAP1-like C-terminal" evidence="15">
    <location>
        <begin position="592"/>
        <end position="897"/>
    </location>
</feature>
<feature type="domain" description="Peptidase M1 membrane alanine aminopeptidase" evidence="14">
    <location>
        <begin position="286"/>
        <end position="512"/>
    </location>
</feature>
<dbReference type="InterPro" id="IPR024571">
    <property type="entry name" value="ERAP1-like_C_dom"/>
</dbReference>
<keyword evidence="6 13" id="KW-0378">Hydrolase</keyword>
<evidence type="ECO:0000256" key="12">
    <source>
        <dbReference type="PIRSR" id="PIRSR634016-4"/>
    </source>
</evidence>
<dbReference type="EC" id="3.4.11.-" evidence="13"/>
<accession>A0A6J0BU49</accession>
<evidence type="ECO:0000256" key="3">
    <source>
        <dbReference type="ARBA" id="ARBA00022622"/>
    </source>
</evidence>
<dbReference type="Gene3D" id="1.25.50.20">
    <property type="match status" value="1"/>
</dbReference>
<evidence type="ECO:0000256" key="2">
    <source>
        <dbReference type="ARBA" id="ARBA00010136"/>
    </source>
</evidence>
<dbReference type="InterPro" id="IPR045357">
    <property type="entry name" value="Aminopeptidase_N-like_N"/>
</dbReference>
<evidence type="ECO:0000256" key="9">
    <source>
        <dbReference type="ARBA" id="ARBA00023288"/>
    </source>
</evidence>
<evidence type="ECO:0000259" key="14">
    <source>
        <dbReference type="Pfam" id="PF01433"/>
    </source>
</evidence>
<sequence length="961" mass="107835">MMQSNRETIMIESGYRLFICILSGLVLLEASPLLPPEKDLVLHTGDGNIELSKADSDYRLPNTSRPLHYVIKLNPHLVENNFTFTGETTITLEVLQATNTITIHSKEQTISESRTLLSNYANTTNYTVTHSYDTERDFLTLTTSVTLIAGNYSLSLYYTGDLRDDMIGFYKSSYSNSTGDTIWIATSKFEPGFARYAFPCYDEPALKATVDIWLKRESSQHCLANTPILTEYEDSDDGKTWTVFETTPLISTYLVAFIASDFAGITTDDNTFGVWARSSAIATAQYAFDFGIESLESLENYTGIAYYNYALDKMDQIAIPDFSSGAMENWGLVTYRERYLLYEDGVSTTSDKQNIATVISHEFTHQWFGNLVSPYWWTYLWLNEGFATYFEYFITAEIETDWRLEEQFVVAEIHADAFAADGLGTSHAMNADVETISEIRAIFDSISYGKAGSVIRMMEHMITNSVFKAGLTNYLNTNAFDYGTSDRLWEAIQEAVDANGQSLNVKEVMDTWVTQAGFPVVTVTRDYDENTAVLGQERFFLRDKSLYDSAVYWWVPINWATASDPDYSVTTPTTWIPGNESITIQSPSNSDWILLNKQQTGFYRVNYDTTNWDLLNSFLSSANYTQISPINRAQLIDDALNLARGGYLDYATALNVTKYLAQETDYIPWYSALTGFTYINRLLAQTDSYDNFKTYLTSLLANALETFGYEELDADEHVHKFLRNNVLTWSCRLELDACVEFAKEKLLSWLVDNDETAITPNLKSVVYCTGIRNANSTIWNLMWNKYLATDLSSEQIRILRGLGCSEDTDILNNYMALATTSGSGIRSQDSSTAFQSVYTYGSANNIEPALDYIINNLEAIIEYYGGTSTVTTLLSGIGLRITTSAQLEKLENFATAQSTLLGTAASTGISNAQNNLAWIESYEATISSWLEEAVADSSSSNVGISSALLTLCLVCLLNFYQ</sequence>
<evidence type="ECO:0000256" key="13">
    <source>
        <dbReference type="RuleBase" id="RU364040"/>
    </source>
</evidence>
<keyword evidence="7 11" id="KW-0862">Zinc</keyword>
<dbReference type="Gene3D" id="2.60.40.1910">
    <property type="match status" value="1"/>
</dbReference>
<dbReference type="Pfam" id="PF17900">
    <property type="entry name" value="Peptidase_M1_N"/>
    <property type="match status" value="1"/>
</dbReference>
<dbReference type="InterPro" id="IPR027268">
    <property type="entry name" value="Peptidase_M4/M1_CTD_sf"/>
</dbReference>
<dbReference type="GO" id="GO:0043171">
    <property type="term" value="P:peptide catabolic process"/>
    <property type="evidence" value="ECO:0007669"/>
    <property type="project" value="TreeGrafter"/>
</dbReference>
<dbReference type="PANTHER" id="PTHR11533">
    <property type="entry name" value="PROTEASE M1 ZINC METALLOPROTEASE"/>
    <property type="match status" value="1"/>
</dbReference>
<evidence type="ECO:0000313" key="18">
    <source>
        <dbReference type="RefSeq" id="XP_015517533.2"/>
    </source>
</evidence>
<keyword evidence="3" id="KW-0325">Glycoprotein</keyword>
<dbReference type="KEGG" id="nlo:107222615"/>
<feature type="active site" description="Proton acceptor" evidence="10">
    <location>
        <position position="362"/>
    </location>
</feature>
<feature type="binding site" evidence="11">
    <location>
        <position position="384"/>
    </location>
    <ligand>
        <name>Zn(2+)</name>
        <dbReference type="ChEBI" id="CHEBI:29105"/>
        <note>catalytic</note>
    </ligand>
</feature>
<evidence type="ECO:0000256" key="7">
    <source>
        <dbReference type="ARBA" id="ARBA00022833"/>
    </source>
</evidence>
<evidence type="ECO:0000256" key="10">
    <source>
        <dbReference type="PIRSR" id="PIRSR634016-1"/>
    </source>
</evidence>
<name>A0A6J0BU49_NEOLC</name>
<evidence type="ECO:0000256" key="8">
    <source>
        <dbReference type="ARBA" id="ARBA00023049"/>
    </source>
</evidence>
<dbReference type="OrthoDB" id="510539at2759"/>
<keyword evidence="5 11" id="KW-0479">Metal-binding</keyword>
<dbReference type="GO" id="GO:0070006">
    <property type="term" value="F:metalloaminopeptidase activity"/>
    <property type="evidence" value="ECO:0007669"/>
    <property type="project" value="TreeGrafter"/>
</dbReference>
<dbReference type="AlphaFoldDB" id="A0A6J0BU49"/>
<dbReference type="GO" id="GO:0042277">
    <property type="term" value="F:peptide binding"/>
    <property type="evidence" value="ECO:0007669"/>
    <property type="project" value="TreeGrafter"/>
</dbReference>
<dbReference type="GO" id="GO:0006508">
    <property type="term" value="P:proteolysis"/>
    <property type="evidence" value="ECO:0007669"/>
    <property type="project" value="UniProtKB-KW"/>
</dbReference>
<dbReference type="Pfam" id="PF01433">
    <property type="entry name" value="Peptidase_M1"/>
    <property type="match status" value="1"/>
</dbReference>
<evidence type="ECO:0000256" key="4">
    <source>
        <dbReference type="ARBA" id="ARBA00022670"/>
    </source>
</evidence>
<evidence type="ECO:0000256" key="6">
    <source>
        <dbReference type="ARBA" id="ARBA00022801"/>
    </source>
</evidence>
<reference evidence="18" key="1">
    <citation type="submission" date="2025-08" db="UniProtKB">
        <authorList>
            <consortium name="RefSeq"/>
        </authorList>
    </citation>
    <scope>IDENTIFICATION</scope>
    <source>
        <tissue evidence="18">Thorax and Abdomen</tissue>
    </source>
</reference>
<dbReference type="GO" id="GO:0016285">
    <property type="term" value="F:alanyl aminopeptidase activity"/>
    <property type="evidence" value="ECO:0007669"/>
    <property type="project" value="UniProtKB-EC"/>
</dbReference>
<evidence type="ECO:0000259" key="16">
    <source>
        <dbReference type="Pfam" id="PF17900"/>
    </source>
</evidence>
<dbReference type="InterPro" id="IPR014782">
    <property type="entry name" value="Peptidase_M1_dom"/>
</dbReference>
<dbReference type="SUPFAM" id="SSF63737">
    <property type="entry name" value="Leukotriene A4 hydrolase N-terminal domain"/>
    <property type="match status" value="1"/>
</dbReference>
<keyword evidence="13 18" id="KW-0031">Aminopeptidase</keyword>
<dbReference type="InterPro" id="IPR001930">
    <property type="entry name" value="Peptidase_M1"/>
</dbReference>
<dbReference type="Gene3D" id="2.60.40.1730">
    <property type="entry name" value="tricorn interacting facor f3 domain"/>
    <property type="match status" value="1"/>
</dbReference>
<evidence type="ECO:0000256" key="11">
    <source>
        <dbReference type="PIRSR" id="PIRSR634016-3"/>
    </source>
</evidence>
<dbReference type="SUPFAM" id="SSF55486">
    <property type="entry name" value="Metalloproteases ('zincins'), catalytic domain"/>
    <property type="match status" value="1"/>
</dbReference>